<sequence length="69" mass="7195">MPTTASVSIVTKKAATATLATCSTPVAPVRNVSHKTTVAVLTNMEITIRWTRNGSATTATTTTNVQTAF</sequence>
<reference evidence="2" key="2">
    <citation type="submission" date="2020-10" db="UniProtKB">
        <authorList>
            <consortium name="WormBaseParasite"/>
        </authorList>
    </citation>
    <scope>IDENTIFICATION</scope>
</reference>
<evidence type="ECO:0000313" key="2">
    <source>
        <dbReference type="WBParaSite" id="Pan_g16291.t1"/>
    </source>
</evidence>
<organism evidence="1 2">
    <name type="scientific">Panagrellus redivivus</name>
    <name type="common">Microworm</name>
    <dbReference type="NCBI Taxonomy" id="6233"/>
    <lineage>
        <taxon>Eukaryota</taxon>
        <taxon>Metazoa</taxon>
        <taxon>Ecdysozoa</taxon>
        <taxon>Nematoda</taxon>
        <taxon>Chromadorea</taxon>
        <taxon>Rhabditida</taxon>
        <taxon>Tylenchina</taxon>
        <taxon>Panagrolaimomorpha</taxon>
        <taxon>Panagrolaimoidea</taxon>
        <taxon>Panagrolaimidae</taxon>
        <taxon>Panagrellus</taxon>
    </lineage>
</organism>
<accession>A0A7E4V3Z3</accession>
<proteinExistence type="predicted"/>
<dbReference type="AlphaFoldDB" id="A0A7E4V3Z3"/>
<protein>
    <submittedName>
        <fullName evidence="2">Fibronectin type-III domain-containing protein</fullName>
    </submittedName>
</protein>
<name>A0A7E4V3Z3_PANRE</name>
<reference evidence="1" key="1">
    <citation type="journal article" date="2013" name="Genetics">
        <title>The draft genome and transcriptome of Panagrellus redivivus are shaped by the harsh demands of a free-living lifestyle.</title>
        <authorList>
            <person name="Srinivasan J."/>
            <person name="Dillman A.R."/>
            <person name="Macchietto M.G."/>
            <person name="Heikkinen L."/>
            <person name="Lakso M."/>
            <person name="Fracchia K.M."/>
            <person name="Antoshechkin I."/>
            <person name="Mortazavi A."/>
            <person name="Wong G."/>
            <person name="Sternberg P.W."/>
        </authorList>
    </citation>
    <scope>NUCLEOTIDE SEQUENCE [LARGE SCALE GENOMIC DNA]</scope>
    <source>
        <strain evidence="1">MT8872</strain>
    </source>
</reference>
<dbReference type="Proteomes" id="UP000492821">
    <property type="component" value="Unassembled WGS sequence"/>
</dbReference>
<keyword evidence="1" id="KW-1185">Reference proteome</keyword>
<dbReference type="WBParaSite" id="Pan_g16291.t1">
    <property type="protein sequence ID" value="Pan_g16291.t1"/>
    <property type="gene ID" value="Pan_g16291"/>
</dbReference>
<evidence type="ECO:0000313" key="1">
    <source>
        <dbReference type="Proteomes" id="UP000492821"/>
    </source>
</evidence>